<sequence length="134" mass="16024">MVLKRMTIGNIFKINIEKEVRYFQYFYSDSNYLGGDLIWIFNLNEDTENLNEILNSGYSFYFYTTVETGVKLKKWKLLGNLEIPEEMKSHLPFRWRDIETGIWYKLQYDKKTPLGTTLTNEQLKIPIVSFQFPV</sequence>
<proteinExistence type="predicted"/>
<name>A0A502EVV3_9FLAO</name>
<protein>
    <submittedName>
        <fullName evidence="1">Uncharacterized protein</fullName>
    </submittedName>
</protein>
<accession>A0A502EVV3</accession>
<dbReference type="Proteomes" id="UP000319700">
    <property type="component" value="Unassembled WGS sequence"/>
</dbReference>
<evidence type="ECO:0000313" key="2">
    <source>
        <dbReference type="Proteomes" id="UP000319700"/>
    </source>
</evidence>
<gene>
    <name evidence="1" type="ORF">EAH81_13240</name>
</gene>
<keyword evidence="2" id="KW-1185">Reference proteome</keyword>
<dbReference type="AlphaFoldDB" id="A0A502EVV3"/>
<reference evidence="1 2" key="1">
    <citation type="journal article" date="2019" name="Environ. Microbiol.">
        <title>Species interactions and distinct microbial communities in high Arctic permafrost affected cryosols are associated with the CH4 and CO2 gas fluxes.</title>
        <authorList>
            <person name="Altshuler I."/>
            <person name="Hamel J."/>
            <person name="Turney S."/>
            <person name="Magnuson E."/>
            <person name="Levesque R."/>
            <person name="Greer C."/>
            <person name="Whyte L.G."/>
        </authorList>
    </citation>
    <scope>NUCLEOTIDE SEQUENCE [LARGE SCALE GENOMIC DNA]</scope>
    <source>
        <strain evidence="1 2">42</strain>
    </source>
</reference>
<organism evidence="1 2">
    <name type="scientific">Flavobacterium pectinovorum</name>
    <dbReference type="NCBI Taxonomy" id="29533"/>
    <lineage>
        <taxon>Bacteria</taxon>
        <taxon>Pseudomonadati</taxon>
        <taxon>Bacteroidota</taxon>
        <taxon>Flavobacteriia</taxon>
        <taxon>Flavobacteriales</taxon>
        <taxon>Flavobacteriaceae</taxon>
        <taxon>Flavobacterium</taxon>
    </lineage>
</organism>
<evidence type="ECO:0000313" key="1">
    <source>
        <dbReference type="EMBL" id="TPG40251.1"/>
    </source>
</evidence>
<dbReference type="EMBL" id="RCZH01000007">
    <property type="protein sequence ID" value="TPG40251.1"/>
    <property type="molecule type" value="Genomic_DNA"/>
</dbReference>
<comment type="caution">
    <text evidence="1">The sequence shown here is derived from an EMBL/GenBank/DDBJ whole genome shotgun (WGS) entry which is preliminary data.</text>
</comment>